<name>A0A845LGM9_HELGE</name>
<evidence type="ECO:0000313" key="2">
    <source>
        <dbReference type="EMBL" id="MZP42016.1"/>
    </source>
</evidence>
<keyword evidence="1" id="KW-0812">Transmembrane</keyword>
<protein>
    <submittedName>
        <fullName evidence="2">Uncharacterized protein</fullName>
    </submittedName>
</protein>
<keyword evidence="3" id="KW-1185">Reference proteome</keyword>
<feature type="transmembrane region" description="Helical" evidence="1">
    <location>
        <begin position="161"/>
        <end position="178"/>
    </location>
</feature>
<organism evidence="2 3">
    <name type="scientific">Heliomicrobium gestii</name>
    <name type="common">Heliobacterium gestii</name>
    <dbReference type="NCBI Taxonomy" id="2699"/>
    <lineage>
        <taxon>Bacteria</taxon>
        <taxon>Bacillati</taxon>
        <taxon>Bacillota</taxon>
        <taxon>Clostridia</taxon>
        <taxon>Eubacteriales</taxon>
        <taxon>Heliobacteriaceae</taxon>
        <taxon>Heliomicrobium</taxon>
    </lineage>
</organism>
<keyword evidence="1" id="KW-1133">Transmembrane helix</keyword>
<dbReference type="Proteomes" id="UP000471031">
    <property type="component" value="Unassembled WGS sequence"/>
</dbReference>
<dbReference type="EMBL" id="WXEX01000002">
    <property type="protein sequence ID" value="MZP42016.1"/>
    <property type="molecule type" value="Genomic_DNA"/>
</dbReference>
<evidence type="ECO:0000256" key="1">
    <source>
        <dbReference type="SAM" id="Phobius"/>
    </source>
</evidence>
<dbReference type="RefSeq" id="WP_161260602.1">
    <property type="nucleotide sequence ID" value="NZ_JAFBDC010000002.1"/>
</dbReference>
<reference evidence="2 3" key="1">
    <citation type="submission" date="2020-01" db="EMBL/GenBank/DDBJ databases">
        <title>Whole genome sequence of Heliobacterium gestii DSM 11169.</title>
        <authorList>
            <person name="Kyndt J.A."/>
            <person name="Meyer T.E."/>
        </authorList>
    </citation>
    <scope>NUCLEOTIDE SEQUENCE [LARGE SCALE GENOMIC DNA]</scope>
    <source>
        <strain evidence="2 3">DSM 11169</strain>
    </source>
</reference>
<dbReference type="AlphaFoldDB" id="A0A845LGM9"/>
<proteinExistence type="predicted"/>
<feature type="transmembrane region" description="Helical" evidence="1">
    <location>
        <begin position="120"/>
        <end position="141"/>
    </location>
</feature>
<evidence type="ECO:0000313" key="3">
    <source>
        <dbReference type="Proteomes" id="UP000471031"/>
    </source>
</evidence>
<gene>
    <name evidence="2" type="ORF">GTO89_03070</name>
</gene>
<feature type="transmembrane region" description="Helical" evidence="1">
    <location>
        <begin position="45"/>
        <end position="63"/>
    </location>
</feature>
<keyword evidence="1" id="KW-0472">Membrane</keyword>
<feature type="transmembrane region" description="Helical" evidence="1">
    <location>
        <begin position="83"/>
        <end position="100"/>
    </location>
</feature>
<comment type="caution">
    <text evidence="2">The sequence shown here is derived from an EMBL/GenBank/DDBJ whole genome shotgun (WGS) entry which is preliminary data.</text>
</comment>
<sequence>MDNVGDVDKPASVNNGDNVWNVGNVSNVNDVRTVDNVDKRGDFPFVRNVLHFLVVILSLMTSANVESHWREQVASGAGGRLEGALLTCAMYLLSGVALGLDHLYRQAQRQGRWRMDGMRLLGFAAPLLVISLWVVWFYGALSFGTSFYGWIHDHLVHGKPQFIVLISLILGYGLATSLRKGA</sequence>
<accession>A0A845LGM9</accession>